<name>A0A1G9PXN1_9PSED</name>
<dbReference type="RefSeq" id="WP_084339485.1">
    <property type="nucleotide sequence ID" value="NZ_FNFD01000042.1"/>
</dbReference>
<dbReference type="STRING" id="137658.SAMN05216186_1424"/>
<evidence type="ECO:0000313" key="1">
    <source>
        <dbReference type="EMBL" id="SDM02967.1"/>
    </source>
</evidence>
<dbReference type="AlphaFoldDB" id="A0A1G9PXN1"/>
<accession>A0A1G9PXN1</accession>
<protein>
    <submittedName>
        <fullName evidence="1">Uncharacterized protein</fullName>
    </submittedName>
</protein>
<evidence type="ECO:0000313" key="2">
    <source>
        <dbReference type="Proteomes" id="UP000198706"/>
    </source>
</evidence>
<sequence length="98" mass="11412">MLEQNKTISIPGEEALEVLGEIEFILISLHKIGSYYSDKSKEAYEKATTDFIDQQMVTARLAKIRRIITERFDSSLDDDDMDDIERYLDGMEFWKPIS</sequence>
<keyword evidence="2" id="KW-1185">Reference proteome</keyword>
<gene>
    <name evidence="1" type="ORF">SAMN05216186_1424</name>
</gene>
<dbReference type="Proteomes" id="UP000198706">
    <property type="component" value="Unassembled WGS sequence"/>
</dbReference>
<dbReference type="EMBL" id="FNFD01000042">
    <property type="protein sequence ID" value="SDM02967.1"/>
    <property type="molecule type" value="Genomic_DNA"/>
</dbReference>
<reference evidence="1 2" key="1">
    <citation type="submission" date="2016-10" db="EMBL/GenBank/DDBJ databases">
        <authorList>
            <person name="de Groot N.N."/>
        </authorList>
    </citation>
    <scope>NUCLEOTIDE SEQUENCE [LARGE SCALE GENOMIC DNA]</scope>
    <source>
        <strain evidence="1 2">JCM 21544</strain>
    </source>
</reference>
<proteinExistence type="predicted"/>
<organism evidence="1 2">
    <name type="scientific">Pseudomonas indica</name>
    <dbReference type="NCBI Taxonomy" id="137658"/>
    <lineage>
        <taxon>Bacteria</taxon>
        <taxon>Pseudomonadati</taxon>
        <taxon>Pseudomonadota</taxon>
        <taxon>Gammaproteobacteria</taxon>
        <taxon>Pseudomonadales</taxon>
        <taxon>Pseudomonadaceae</taxon>
        <taxon>Pseudomonas</taxon>
    </lineage>
</organism>